<keyword evidence="5" id="KW-0378">Hydrolase</keyword>
<feature type="compositionally biased region" description="Polar residues" evidence="7">
    <location>
        <begin position="99"/>
        <end position="115"/>
    </location>
</feature>
<organism evidence="11 12">
    <name type="scientific">Pelodiscus sinensis</name>
    <name type="common">Chinese softshell turtle</name>
    <name type="synonym">Trionyx sinensis</name>
    <dbReference type="NCBI Taxonomy" id="13735"/>
    <lineage>
        <taxon>Eukaryota</taxon>
        <taxon>Metazoa</taxon>
        <taxon>Chordata</taxon>
        <taxon>Craniata</taxon>
        <taxon>Vertebrata</taxon>
        <taxon>Euteleostomi</taxon>
        <taxon>Archelosauria</taxon>
        <taxon>Testudinata</taxon>
        <taxon>Testudines</taxon>
        <taxon>Cryptodira</taxon>
        <taxon>Trionychia</taxon>
        <taxon>Trionychidae</taxon>
        <taxon>Pelodiscus</taxon>
    </lineage>
</organism>
<evidence type="ECO:0000259" key="9">
    <source>
        <dbReference type="SMART" id="SM00477"/>
    </source>
</evidence>
<feature type="region of interest" description="Disordered" evidence="7">
    <location>
        <begin position="99"/>
        <end position="124"/>
    </location>
</feature>
<evidence type="ECO:0000256" key="7">
    <source>
        <dbReference type="SAM" id="MobiDB-lite"/>
    </source>
</evidence>
<protein>
    <submittedName>
        <fullName evidence="11">Uncharacterized LOC102459116</fullName>
    </submittedName>
</protein>
<dbReference type="InterPro" id="IPR020821">
    <property type="entry name" value="ENPP1-3/EXOG-like_nuc-like"/>
</dbReference>
<evidence type="ECO:0000256" key="3">
    <source>
        <dbReference type="ARBA" id="ARBA00022722"/>
    </source>
</evidence>
<keyword evidence="5" id="KW-0255">Endonuclease</keyword>
<evidence type="ECO:0000313" key="12">
    <source>
        <dbReference type="Proteomes" id="UP000007267"/>
    </source>
</evidence>
<reference evidence="11" key="3">
    <citation type="submission" date="2025-08" db="UniProtKB">
        <authorList>
            <consortium name="Ensembl"/>
        </authorList>
    </citation>
    <scope>IDENTIFICATION</scope>
</reference>
<keyword evidence="8" id="KW-0732">Signal</keyword>
<dbReference type="GO" id="GO:0003676">
    <property type="term" value="F:nucleic acid binding"/>
    <property type="evidence" value="ECO:0007669"/>
    <property type="project" value="InterPro"/>
</dbReference>
<evidence type="ECO:0000313" key="11">
    <source>
        <dbReference type="Ensembl" id="ENSPSIP00000011235.1"/>
    </source>
</evidence>
<accession>K7FT75</accession>
<dbReference type="InterPro" id="IPR044925">
    <property type="entry name" value="His-Me_finger_sf"/>
</dbReference>
<dbReference type="HOGENOM" id="CLU_035817_1_0_1"/>
<dbReference type="EMBL" id="AGCU01019891">
    <property type="status" value="NOT_ANNOTATED_CDS"/>
    <property type="molecule type" value="Genomic_DNA"/>
</dbReference>
<comment type="cofactor">
    <cofactor evidence="1">
        <name>Mg(2+)</name>
        <dbReference type="ChEBI" id="CHEBI:18420"/>
    </cofactor>
</comment>
<keyword evidence="4" id="KW-0479">Metal-binding</keyword>
<dbReference type="PANTHER" id="PTHR21472">
    <property type="entry name" value="ENDONUCLEASE DOMAIN-CONTAINING 1 PROTEIN ENDOD1"/>
    <property type="match status" value="1"/>
</dbReference>
<dbReference type="Gene3D" id="3.40.570.10">
    <property type="entry name" value="Extracellular Endonuclease, subunit A"/>
    <property type="match status" value="1"/>
</dbReference>
<feature type="signal peptide" evidence="8">
    <location>
        <begin position="1"/>
        <end position="21"/>
    </location>
</feature>
<evidence type="ECO:0000256" key="2">
    <source>
        <dbReference type="ARBA" id="ARBA00010052"/>
    </source>
</evidence>
<reference evidence="11" key="4">
    <citation type="submission" date="2025-09" db="UniProtKB">
        <authorList>
            <consortium name="Ensembl"/>
        </authorList>
    </citation>
    <scope>IDENTIFICATION</scope>
</reference>
<sequence length="286" mass="32301">GAMAWPVLLGCVWLWAGPALAEVGTFDKCQDFFYKKTSPSGFAKADTANICQRYQNRYHFATLYNKANRIPLWSAYTLDGSRCSQQTKKRSKWFVEPQLSDQNKSPDMTTEAESTLSKDELRSSQAVNEDYEDTSYDRGHLNPNAFQCDERRTATFTLTNAAPMDPCFNRILWYQLEKALKDQLTVRCTSEASTAYLVTGTVPNGEVKIPKVSVPSHVWTAVCCDHRDSSKEFSLAFLAENREESSLQIIPVEELNAELARLYRALEPLSIFADDCGSKNDEVEKV</sequence>
<dbReference type="GO" id="GO:0016787">
    <property type="term" value="F:hydrolase activity"/>
    <property type="evidence" value="ECO:0007669"/>
    <property type="project" value="InterPro"/>
</dbReference>
<dbReference type="PROSITE" id="PS01070">
    <property type="entry name" value="NUCLEASE_NON_SPEC"/>
    <property type="match status" value="1"/>
</dbReference>
<feature type="chain" id="PRO_5003902099" evidence="8">
    <location>
        <begin position="22"/>
        <end position="286"/>
    </location>
</feature>
<dbReference type="eggNOG" id="ENOG502S36J">
    <property type="taxonomic scope" value="Eukaryota"/>
</dbReference>
<dbReference type="InterPro" id="IPR039015">
    <property type="entry name" value="ENDOD1"/>
</dbReference>
<evidence type="ECO:0000256" key="4">
    <source>
        <dbReference type="ARBA" id="ARBA00022723"/>
    </source>
</evidence>
<name>K7FT75_PELSI</name>
<dbReference type="GO" id="GO:0046872">
    <property type="term" value="F:metal ion binding"/>
    <property type="evidence" value="ECO:0007669"/>
    <property type="project" value="UniProtKB-KW"/>
</dbReference>
<dbReference type="InterPro" id="IPR018524">
    <property type="entry name" value="DNA/RNA_endonuclease_AS"/>
</dbReference>
<dbReference type="SUPFAM" id="SSF54060">
    <property type="entry name" value="His-Me finger endonucleases"/>
    <property type="match status" value="1"/>
</dbReference>
<comment type="similarity">
    <text evidence="2">Belongs to the DNA/RNA non-specific endonuclease family.</text>
</comment>
<dbReference type="GO" id="GO:0004519">
    <property type="term" value="F:endonuclease activity"/>
    <property type="evidence" value="ECO:0007669"/>
    <property type="project" value="UniProtKB-KW"/>
</dbReference>
<dbReference type="STRING" id="13735.ENSPSIP00000011235"/>
<dbReference type="AlphaFoldDB" id="K7FT75"/>
<reference evidence="12" key="2">
    <citation type="journal article" date="2013" name="Nat. Genet.">
        <title>The draft genomes of soft-shell turtle and green sea turtle yield insights into the development and evolution of the turtle-specific body plan.</title>
        <authorList>
            <person name="Wang Z."/>
            <person name="Pascual-Anaya J."/>
            <person name="Zadissa A."/>
            <person name="Li W."/>
            <person name="Niimura Y."/>
            <person name="Huang Z."/>
            <person name="Li C."/>
            <person name="White S."/>
            <person name="Xiong Z."/>
            <person name="Fang D."/>
            <person name="Wang B."/>
            <person name="Ming Y."/>
            <person name="Chen Y."/>
            <person name="Zheng Y."/>
            <person name="Kuraku S."/>
            <person name="Pignatelli M."/>
            <person name="Herrero J."/>
            <person name="Beal K."/>
            <person name="Nozawa M."/>
            <person name="Li Q."/>
            <person name="Wang J."/>
            <person name="Zhang H."/>
            <person name="Yu L."/>
            <person name="Shigenobu S."/>
            <person name="Wang J."/>
            <person name="Liu J."/>
            <person name="Flicek P."/>
            <person name="Searle S."/>
            <person name="Wang J."/>
            <person name="Kuratani S."/>
            <person name="Yin Y."/>
            <person name="Aken B."/>
            <person name="Zhang G."/>
            <person name="Irie N."/>
        </authorList>
    </citation>
    <scope>NUCLEOTIDE SEQUENCE [LARGE SCALE GENOMIC DNA]</scope>
    <source>
        <strain evidence="12">Daiwa-1</strain>
    </source>
</reference>
<dbReference type="PANTHER" id="PTHR21472:SF21">
    <property type="entry name" value="ENDONUCLEASE DOMAIN-CONTAINING 1 PROTEIN-LIKE-RELATED"/>
    <property type="match status" value="1"/>
</dbReference>
<proteinExistence type="inferred from homology"/>
<dbReference type="OMA" id="ADTANIC"/>
<keyword evidence="12" id="KW-1185">Reference proteome</keyword>
<dbReference type="Ensembl" id="ENSPSIT00000011291.1">
    <property type="protein sequence ID" value="ENSPSIP00000011235.1"/>
    <property type="gene ID" value="ENSPSIG00000010161.1"/>
</dbReference>
<evidence type="ECO:0000256" key="5">
    <source>
        <dbReference type="ARBA" id="ARBA00022759"/>
    </source>
</evidence>
<feature type="domain" description="DNA/RNA non-specific endonuclease/pyrophosphatase/phosphodiesterase" evidence="10">
    <location>
        <begin position="56"/>
        <end position="272"/>
    </location>
</feature>
<dbReference type="SMART" id="SM00892">
    <property type="entry name" value="Endonuclease_NS"/>
    <property type="match status" value="1"/>
</dbReference>
<evidence type="ECO:0000256" key="8">
    <source>
        <dbReference type="SAM" id="SignalP"/>
    </source>
</evidence>
<reference evidence="12" key="1">
    <citation type="submission" date="2011-10" db="EMBL/GenBank/DDBJ databases">
        <authorList>
            <consortium name="Soft-shell Turtle Genome Consortium"/>
        </authorList>
    </citation>
    <scope>NUCLEOTIDE SEQUENCE [LARGE SCALE GENOMIC DNA]</scope>
    <source>
        <strain evidence="12">Daiwa-1</strain>
    </source>
</reference>
<dbReference type="SMART" id="SM00477">
    <property type="entry name" value="NUC"/>
    <property type="match status" value="1"/>
</dbReference>
<feature type="domain" description="ENPP1-3/EXOG-like endonuclease/phosphodiesterase" evidence="9">
    <location>
        <begin position="57"/>
        <end position="269"/>
    </location>
</feature>
<evidence type="ECO:0000259" key="10">
    <source>
        <dbReference type="SMART" id="SM00892"/>
    </source>
</evidence>
<keyword evidence="6" id="KW-0460">Magnesium</keyword>
<dbReference type="Proteomes" id="UP000007267">
    <property type="component" value="Unassembled WGS sequence"/>
</dbReference>
<keyword evidence="3" id="KW-0540">Nuclease</keyword>
<dbReference type="InterPro" id="IPR044929">
    <property type="entry name" value="DNA/RNA_non-sp_Endonuclease_sf"/>
</dbReference>
<dbReference type="GeneTree" id="ENSGT01030000234592"/>
<dbReference type="InterPro" id="IPR001604">
    <property type="entry name" value="Endo_G_ENPP1-like_dom"/>
</dbReference>
<evidence type="ECO:0000256" key="6">
    <source>
        <dbReference type="ARBA" id="ARBA00022842"/>
    </source>
</evidence>
<dbReference type="Pfam" id="PF01223">
    <property type="entry name" value="Endonuclease_NS"/>
    <property type="match status" value="1"/>
</dbReference>
<evidence type="ECO:0000256" key="1">
    <source>
        <dbReference type="ARBA" id="ARBA00001946"/>
    </source>
</evidence>